<dbReference type="InterPro" id="IPR049449">
    <property type="entry name" value="TesB_ACOT8-like_N"/>
</dbReference>
<reference evidence="4" key="1">
    <citation type="journal article" date="2019" name="Int. J. Syst. Evol. Microbiol.">
        <title>The Global Catalogue of Microorganisms (GCM) 10K type strain sequencing project: providing services to taxonomists for standard genome sequencing and annotation.</title>
        <authorList>
            <consortium name="The Broad Institute Genomics Platform"/>
            <consortium name="The Broad Institute Genome Sequencing Center for Infectious Disease"/>
            <person name="Wu L."/>
            <person name="Ma J."/>
        </authorList>
    </citation>
    <scope>NUCLEOTIDE SEQUENCE [LARGE SCALE GENOMIC DNA]</scope>
    <source>
        <strain evidence="4">JCM 16950</strain>
    </source>
</reference>
<proteinExistence type="predicted"/>
<organism evidence="3 4">
    <name type="scientific">Microbacterium kribbense</name>
    <dbReference type="NCBI Taxonomy" id="433645"/>
    <lineage>
        <taxon>Bacteria</taxon>
        <taxon>Bacillati</taxon>
        <taxon>Actinomycetota</taxon>
        <taxon>Actinomycetes</taxon>
        <taxon>Micrococcales</taxon>
        <taxon>Microbacteriaceae</taxon>
        <taxon>Microbacterium</taxon>
    </lineage>
</organism>
<evidence type="ECO:0000313" key="4">
    <source>
        <dbReference type="Proteomes" id="UP001500540"/>
    </source>
</evidence>
<dbReference type="Proteomes" id="UP001500540">
    <property type="component" value="Unassembled WGS sequence"/>
</dbReference>
<feature type="domain" description="Acyl-CoA thioesterase-like N-terminal HotDog" evidence="1">
    <location>
        <begin position="21"/>
        <end position="105"/>
    </location>
</feature>
<dbReference type="Gene3D" id="2.40.160.210">
    <property type="entry name" value="Acyl-CoA thioesterase, double hotdog domain"/>
    <property type="match status" value="1"/>
</dbReference>
<name>A0ABP7G122_9MICO</name>
<gene>
    <name evidence="3" type="ORF">GCM10022240_03070</name>
</gene>
<dbReference type="RefSeq" id="WP_344779805.1">
    <property type="nucleotide sequence ID" value="NZ_BAABAF010000001.1"/>
</dbReference>
<accession>A0ABP7G122</accession>
<evidence type="ECO:0000259" key="1">
    <source>
        <dbReference type="Pfam" id="PF13622"/>
    </source>
</evidence>
<dbReference type="InterPro" id="IPR049450">
    <property type="entry name" value="ACOT8-like_C"/>
</dbReference>
<dbReference type="InterPro" id="IPR029069">
    <property type="entry name" value="HotDog_dom_sf"/>
</dbReference>
<dbReference type="SUPFAM" id="SSF54637">
    <property type="entry name" value="Thioesterase/thiol ester dehydrase-isomerase"/>
    <property type="match status" value="1"/>
</dbReference>
<sequence length="262" mass="28252">MSAYFERIDEAAFRPTPAVAGVWNTQEQHIAPALGLITHVIERAHAARRDDGLQLARISFDILGTMPIDTVEITVRVVRPGRTIELVEATLAHAGRPAVITRAWMLQPADTAAIAGSGFTTMPGPAELEPFDAGALWPGGFVHTVEIRRDEQEPGRARVWLRPRLPLLEGEPISSTARMLGLADIANGMTTRVMPDVAVFPNVDLTAHLTRPPATEWIGFDTSVTFGPHGVGLTHTILHDEIGPIGSVAQALTIRPTGRGEP</sequence>
<dbReference type="InterPro" id="IPR042171">
    <property type="entry name" value="Acyl-CoA_hotdog"/>
</dbReference>
<dbReference type="EMBL" id="BAABAF010000001">
    <property type="protein sequence ID" value="GAA3753482.1"/>
    <property type="molecule type" value="Genomic_DNA"/>
</dbReference>
<evidence type="ECO:0000259" key="2">
    <source>
        <dbReference type="Pfam" id="PF20789"/>
    </source>
</evidence>
<protein>
    <submittedName>
        <fullName evidence="3">Thioesterase family protein</fullName>
    </submittedName>
</protein>
<evidence type="ECO:0000313" key="3">
    <source>
        <dbReference type="EMBL" id="GAA3753482.1"/>
    </source>
</evidence>
<dbReference type="Pfam" id="PF20789">
    <property type="entry name" value="4HBT_3C"/>
    <property type="match status" value="1"/>
</dbReference>
<keyword evidence="4" id="KW-1185">Reference proteome</keyword>
<feature type="domain" description="Acyl-CoA thioesterase-like C-terminal" evidence="2">
    <location>
        <begin position="125"/>
        <end position="253"/>
    </location>
</feature>
<dbReference type="Pfam" id="PF13622">
    <property type="entry name" value="4HBT_3"/>
    <property type="match status" value="1"/>
</dbReference>
<comment type="caution">
    <text evidence="3">The sequence shown here is derived from an EMBL/GenBank/DDBJ whole genome shotgun (WGS) entry which is preliminary data.</text>
</comment>